<feature type="compositionally biased region" description="Basic residues" evidence="1">
    <location>
        <begin position="706"/>
        <end position="716"/>
    </location>
</feature>
<feature type="transmembrane region" description="Helical" evidence="2">
    <location>
        <begin position="6"/>
        <end position="26"/>
    </location>
</feature>
<evidence type="ECO:0000256" key="2">
    <source>
        <dbReference type="SAM" id="Phobius"/>
    </source>
</evidence>
<sequence length="716" mass="82405">MDRDRFVQIIAVLFAVSALVGATMLVPTINKQRRDLELSFDLQQGDNLPPKYALASALLGSFRGLAVDALWYRIERLKQQGKFNEANTLAQWITTLQPRFPQVWAFQAWNLAYNVSVKTNTPTERYDWVSKGIRLLRDEGIPKNRQSIRLYRELAWIFFHKMGKTADDMHWFYKRKLAEEWQEFLGAPTDGATTQQVLDQFAPIAKAIDRYFVLPRLTREARNELDHLIESVPEFKDGLTKVRDLTSVRVADQLDDYRNVYGRSRPDLIEKLSLLEQLIDEQSKRNNLNKLDVLYGDTPEAQSVVNSLAENGMALNEETLRRFGQMIVALRYNEPTRLVEMLVDKNETQLAMVVQLLTDESPSTQMGVNAILAYMRAKVLWENYHMDPGVMYELMEMYGPLDWRHPASHGVYWAFLGVRVSGELQDTTRIDLLNTDRNVIHGLQELMYLGKVSYDPGLTRIDLLPDPRFIPKYELAMVNSLKRIRGADFTLKKGTINEFENGHENFLIKAIVYSYLYGAEKQAAEYYAKSRNLYGDKGHNVRMGRYNMPLEDFVMSELKQDMDMQTQVVQFIDAMIGKALMEGLANGRLDVFSKFMKMSRVAFNEYTKDKLVDPKAEQARQKLGTFDQVFGNTYAKYMKAPSIELRLKAKVYANTPTVWREISYPNFRKALSQQCEARGLDFAAIFPAPPSIAEKEVVAPKDKGGKIKSQKTIQRK</sequence>
<dbReference type="Proteomes" id="UP000317369">
    <property type="component" value="Chromosome"/>
</dbReference>
<accession>A0A517YYJ3</accession>
<feature type="region of interest" description="Disordered" evidence="1">
    <location>
        <begin position="697"/>
        <end position="716"/>
    </location>
</feature>
<reference evidence="3 4" key="1">
    <citation type="submission" date="2019-02" db="EMBL/GenBank/DDBJ databases">
        <title>Deep-cultivation of Planctomycetes and their phenomic and genomic characterization uncovers novel biology.</title>
        <authorList>
            <person name="Wiegand S."/>
            <person name="Jogler M."/>
            <person name="Boedeker C."/>
            <person name="Pinto D."/>
            <person name="Vollmers J."/>
            <person name="Rivas-Marin E."/>
            <person name="Kohn T."/>
            <person name="Peeters S.H."/>
            <person name="Heuer A."/>
            <person name="Rast P."/>
            <person name="Oberbeckmann S."/>
            <person name="Bunk B."/>
            <person name="Jeske O."/>
            <person name="Meyerdierks A."/>
            <person name="Storesund J.E."/>
            <person name="Kallscheuer N."/>
            <person name="Luecker S."/>
            <person name="Lage O.M."/>
            <person name="Pohl T."/>
            <person name="Merkel B.J."/>
            <person name="Hornburger P."/>
            <person name="Mueller R.-W."/>
            <person name="Bruemmer F."/>
            <person name="Labrenz M."/>
            <person name="Spormann A.M."/>
            <person name="Op den Camp H."/>
            <person name="Overmann J."/>
            <person name="Amann R."/>
            <person name="Jetten M.S.M."/>
            <person name="Mascher T."/>
            <person name="Medema M.H."/>
            <person name="Devos D.P."/>
            <person name="Kaster A.-K."/>
            <person name="Ovreas L."/>
            <person name="Rohde M."/>
            <person name="Galperin M.Y."/>
            <person name="Jogler C."/>
        </authorList>
    </citation>
    <scope>NUCLEOTIDE SEQUENCE [LARGE SCALE GENOMIC DNA]</scope>
    <source>
        <strain evidence="3 4">KS4</strain>
    </source>
</reference>
<evidence type="ECO:0000313" key="4">
    <source>
        <dbReference type="Proteomes" id="UP000317369"/>
    </source>
</evidence>
<keyword evidence="2" id="KW-1133">Transmembrane helix</keyword>
<dbReference type="RefSeq" id="WP_145080430.1">
    <property type="nucleotide sequence ID" value="NZ_CP036425.1"/>
</dbReference>
<gene>
    <name evidence="3" type="ORF">KS4_33830</name>
</gene>
<protein>
    <submittedName>
        <fullName evidence="3">Uncharacterized protein</fullName>
    </submittedName>
</protein>
<dbReference type="AlphaFoldDB" id="A0A517YYJ3"/>
<keyword evidence="4" id="KW-1185">Reference proteome</keyword>
<dbReference type="OrthoDB" id="239224at2"/>
<evidence type="ECO:0000313" key="3">
    <source>
        <dbReference type="EMBL" id="QDU35302.1"/>
    </source>
</evidence>
<dbReference type="KEGG" id="pcor:KS4_33830"/>
<keyword evidence="2" id="KW-0472">Membrane</keyword>
<dbReference type="EMBL" id="CP036425">
    <property type="protein sequence ID" value="QDU35302.1"/>
    <property type="molecule type" value="Genomic_DNA"/>
</dbReference>
<evidence type="ECO:0000256" key="1">
    <source>
        <dbReference type="SAM" id="MobiDB-lite"/>
    </source>
</evidence>
<proteinExistence type="predicted"/>
<organism evidence="3 4">
    <name type="scientific">Poriferisphaera corsica</name>
    <dbReference type="NCBI Taxonomy" id="2528020"/>
    <lineage>
        <taxon>Bacteria</taxon>
        <taxon>Pseudomonadati</taxon>
        <taxon>Planctomycetota</taxon>
        <taxon>Phycisphaerae</taxon>
        <taxon>Phycisphaerales</taxon>
        <taxon>Phycisphaeraceae</taxon>
        <taxon>Poriferisphaera</taxon>
    </lineage>
</organism>
<keyword evidence="2" id="KW-0812">Transmembrane</keyword>
<name>A0A517YYJ3_9BACT</name>